<dbReference type="AlphaFoldDB" id="K3X7F8"/>
<protein>
    <submittedName>
        <fullName evidence="1">Uncharacterized protein</fullName>
    </submittedName>
</protein>
<dbReference type="EMBL" id="GL376577">
    <property type="status" value="NOT_ANNOTATED_CDS"/>
    <property type="molecule type" value="Genomic_DNA"/>
</dbReference>
<reference evidence="2" key="1">
    <citation type="journal article" date="2010" name="Genome Biol.">
        <title>Genome sequence of the necrotrophic plant pathogen Pythium ultimum reveals original pathogenicity mechanisms and effector repertoire.</title>
        <authorList>
            <person name="Levesque C.A."/>
            <person name="Brouwer H."/>
            <person name="Cano L."/>
            <person name="Hamilton J.P."/>
            <person name="Holt C."/>
            <person name="Huitema E."/>
            <person name="Raffaele S."/>
            <person name="Robideau G.P."/>
            <person name="Thines M."/>
            <person name="Win J."/>
            <person name="Zerillo M.M."/>
            <person name="Beakes G.W."/>
            <person name="Boore J.L."/>
            <person name="Busam D."/>
            <person name="Dumas B."/>
            <person name="Ferriera S."/>
            <person name="Fuerstenberg S.I."/>
            <person name="Gachon C.M."/>
            <person name="Gaulin E."/>
            <person name="Govers F."/>
            <person name="Grenville-Briggs L."/>
            <person name="Horner N."/>
            <person name="Hostetler J."/>
            <person name="Jiang R.H."/>
            <person name="Johnson J."/>
            <person name="Krajaejun T."/>
            <person name="Lin H."/>
            <person name="Meijer H.J."/>
            <person name="Moore B."/>
            <person name="Morris P."/>
            <person name="Phuntmart V."/>
            <person name="Puiu D."/>
            <person name="Shetty J."/>
            <person name="Stajich J.E."/>
            <person name="Tripathy S."/>
            <person name="Wawra S."/>
            <person name="van West P."/>
            <person name="Whitty B.R."/>
            <person name="Coutinho P.M."/>
            <person name="Henrissat B."/>
            <person name="Martin F."/>
            <person name="Thomas P.D."/>
            <person name="Tyler B.M."/>
            <person name="De Vries R.P."/>
            <person name="Kamoun S."/>
            <person name="Yandell M."/>
            <person name="Tisserat N."/>
            <person name="Buell C.R."/>
        </authorList>
    </citation>
    <scope>NUCLEOTIDE SEQUENCE</scope>
    <source>
        <strain evidence="2">DAOM:BR144</strain>
    </source>
</reference>
<dbReference type="VEuPathDB" id="FungiDB:PYU1_G013130"/>
<dbReference type="EnsemblProtists" id="PYU1_T013157">
    <property type="protein sequence ID" value="PYU1_T013157"/>
    <property type="gene ID" value="PYU1_G013130"/>
</dbReference>
<evidence type="ECO:0000313" key="2">
    <source>
        <dbReference type="Proteomes" id="UP000019132"/>
    </source>
</evidence>
<sequence length="103" mass="12243">MDAASALRQTQAHRQEIRAQHVYDDAIKAKHRQEFHKQRQAAAFEYQQRKLAVQALQARIEREIQYLRATAEDLVKREQLLDDAFENYEHMLCLEFGMDEDPK</sequence>
<dbReference type="eggNOG" id="ENOG502RGN9">
    <property type="taxonomic scope" value="Eukaryota"/>
</dbReference>
<name>K3X7F8_GLOUD</name>
<dbReference type="InParanoid" id="K3X7F8"/>
<organism evidence="1 2">
    <name type="scientific">Globisporangium ultimum (strain ATCC 200006 / CBS 805.95 / DAOM BR144)</name>
    <name type="common">Pythium ultimum</name>
    <dbReference type="NCBI Taxonomy" id="431595"/>
    <lineage>
        <taxon>Eukaryota</taxon>
        <taxon>Sar</taxon>
        <taxon>Stramenopiles</taxon>
        <taxon>Oomycota</taxon>
        <taxon>Peronosporomycetes</taxon>
        <taxon>Pythiales</taxon>
        <taxon>Pythiaceae</taxon>
        <taxon>Globisporangium</taxon>
    </lineage>
</organism>
<proteinExistence type="predicted"/>
<keyword evidence="2" id="KW-1185">Reference proteome</keyword>
<dbReference type="HOGENOM" id="CLU_2269200_0_0_1"/>
<evidence type="ECO:0000313" key="1">
    <source>
        <dbReference type="EnsemblProtists" id="PYU1_T013157"/>
    </source>
</evidence>
<reference evidence="2" key="2">
    <citation type="submission" date="2010-04" db="EMBL/GenBank/DDBJ databases">
        <authorList>
            <person name="Buell R."/>
            <person name="Hamilton J."/>
            <person name="Hostetler J."/>
        </authorList>
    </citation>
    <scope>NUCLEOTIDE SEQUENCE [LARGE SCALE GENOMIC DNA]</scope>
    <source>
        <strain evidence="2">DAOM:BR144</strain>
    </source>
</reference>
<accession>K3X7F8</accession>
<dbReference type="Proteomes" id="UP000019132">
    <property type="component" value="Unassembled WGS sequence"/>
</dbReference>
<reference evidence="1" key="3">
    <citation type="submission" date="2015-02" db="UniProtKB">
        <authorList>
            <consortium name="EnsemblProtists"/>
        </authorList>
    </citation>
    <scope>IDENTIFICATION</scope>
    <source>
        <strain evidence="1">DAOM BR144</strain>
    </source>
</reference>